<dbReference type="PANTHER" id="PTHR47992">
    <property type="entry name" value="PROTEIN PHOSPHATASE"/>
    <property type="match status" value="1"/>
</dbReference>
<sequence length="247" mass="27210">MAAHARVAERQRGRARARNVRCHRRLLNTIGVSRGFGDHHLLTADDKIPIKPFLSPVPEGACGVSIDKCLFSLYDRGVVARYERLQISSSPSPHLKKFNAETPHLEDVIYSYVLHSVRPRLCLSSEMPGPSVVPVRVIDLHKLDSLSDKDVLIVASDGLWDVLNNEDVALIVKAALNNNETAENLKYTMAAHELAIAARGNPTESYRWQMSSGGCASSDDITVFVISLKYALAAPTPDDDDDVELLQ</sequence>
<name>A0A0B2UIW9_TOXCA</name>
<dbReference type="Proteomes" id="UP000031036">
    <property type="component" value="Unassembled WGS sequence"/>
</dbReference>
<dbReference type="SUPFAM" id="SSF81606">
    <property type="entry name" value="PP2C-like"/>
    <property type="match status" value="1"/>
</dbReference>
<dbReference type="InterPro" id="IPR015655">
    <property type="entry name" value="PP2C"/>
</dbReference>
<dbReference type="EMBL" id="JPKZ01022828">
    <property type="protein sequence ID" value="KHN71031.1"/>
    <property type="molecule type" value="Genomic_DNA"/>
</dbReference>
<dbReference type="AlphaFoldDB" id="A0A0B2UIW9"/>
<keyword evidence="3" id="KW-1185">Reference proteome</keyword>
<dbReference type="Pfam" id="PF00481">
    <property type="entry name" value="PP2C"/>
    <property type="match status" value="1"/>
</dbReference>
<dbReference type="PROSITE" id="PS51746">
    <property type="entry name" value="PPM_2"/>
    <property type="match status" value="1"/>
</dbReference>
<comment type="caution">
    <text evidence="2">The sequence shown here is derived from an EMBL/GenBank/DDBJ whole genome shotgun (WGS) entry which is preliminary data.</text>
</comment>
<evidence type="ECO:0000259" key="1">
    <source>
        <dbReference type="PROSITE" id="PS51746"/>
    </source>
</evidence>
<organism evidence="2 3">
    <name type="scientific">Toxocara canis</name>
    <name type="common">Canine roundworm</name>
    <dbReference type="NCBI Taxonomy" id="6265"/>
    <lineage>
        <taxon>Eukaryota</taxon>
        <taxon>Metazoa</taxon>
        <taxon>Ecdysozoa</taxon>
        <taxon>Nematoda</taxon>
        <taxon>Chromadorea</taxon>
        <taxon>Rhabditida</taxon>
        <taxon>Spirurina</taxon>
        <taxon>Ascaridomorpha</taxon>
        <taxon>Ascaridoidea</taxon>
        <taxon>Toxocaridae</taxon>
        <taxon>Toxocara</taxon>
    </lineage>
</organism>
<gene>
    <name evidence="2" type="primary">ppm1h</name>
    <name evidence="2" type="ORF">Tcan_02582</name>
</gene>
<evidence type="ECO:0000313" key="3">
    <source>
        <dbReference type="Proteomes" id="UP000031036"/>
    </source>
</evidence>
<feature type="domain" description="PPM-type phosphatase" evidence="1">
    <location>
        <begin position="1"/>
        <end position="228"/>
    </location>
</feature>
<evidence type="ECO:0000313" key="2">
    <source>
        <dbReference type="EMBL" id="KHN71031.1"/>
    </source>
</evidence>
<dbReference type="GO" id="GO:0004722">
    <property type="term" value="F:protein serine/threonine phosphatase activity"/>
    <property type="evidence" value="ECO:0007669"/>
    <property type="project" value="InterPro"/>
</dbReference>
<dbReference type="InterPro" id="IPR001932">
    <property type="entry name" value="PPM-type_phosphatase-like_dom"/>
</dbReference>
<dbReference type="InterPro" id="IPR036457">
    <property type="entry name" value="PPM-type-like_dom_sf"/>
</dbReference>
<dbReference type="OrthoDB" id="10264738at2759"/>
<dbReference type="Gene3D" id="3.60.40.10">
    <property type="entry name" value="PPM-type phosphatase domain"/>
    <property type="match status" value="1"/>
</dbReference>
<protein>
    <submittedName>
        <fullName evidence="2">Protein phosphatase 1H</fullName>
    </submittedName>
</protein>
<accession>A0A0B2UIW9</accession>
<reference evidence="2 3" key="1">
    <citation type="submission" date="2014-11" db="EMBL/GenBank/DDBJ databases">
        <title>Genetic blueprint of the zoonotic pathogen Toxocara canis.</title>
        <authorList>
            <person name="Zhu X.-Q."/>
            <person name="Korhonen P.K."/>
            <person name="Cai H."/>
            <person name="Young N.D."/>
            <person name="Nejsum P."/>
            <person name="von Samson-Himmelstjerna G."/>
            <person name="Boag P.R."/>
            <person name="Tan P."/>
            <person name="Li Q."/>
            <person name="Min J."/>
            <person name="Yang Y."/>
            <person name="Wang X."/>
            <person name="Fang X."/>
            <person name="Hall R.S."/>
            <person name="Hofmann A."/>
            <person name="Sternberg P.W."/>
            <person name="Jex A.R."/>
            <person name="Gasser R.B."/>
        </authorList>
    </citation>
    <scope>NUCLEOTIDE SEQUENCE [LARGE SCALE GENOMIC DNA]</scope>
    <source>
        <strain evidence="2">PN_DK_2014</strain>
    </source>
</reference>
<dbReference type="STRING" id="6265.A0A0B2UIW9"/>
<proteinExistence type="predicted"/>